<sequence length="90" mass="10258">MITFGSNMIIQHMYRIMPGTQNLSLSVLVLTSCHLGVIIDRDTEEETTIQILTGLQWAYPQTAKEARKPRERKVGGWSLTEAIAWKTLRL</sequence>
<evidence type="ECO:0000313" key="2">
    <source>
        <dbReference type="Proteomes" id="UP000055045"/>
    </source>
</evidence>
<dbReference type="AlphaFoldDB" id="A0A101M7Z5"/>
<name>A0A101M7Z5_PENFR</name>
<dbReference type="Proteomes" id="UP000055045">
    <property type="component" value="Unassembled WGS sequence"/>
</dbReference>
<accession>A0A101M7Z5</accession>
<protein>
    <submittedName>
        <fullName evidence="1">Uncharacterized protein</fullName>
    </submittedName>
</protein>
<comment type="caution">
    <text evidence="1">The sequence shown here is derived from an EMBL/GenBank/DDBJ whole genome shotgun (WGS) entry which is preliminary data.</text>
</comment>
<keyword evidence="2" id="KW-1185">Reference proteome</keyword>
<organism evidence="1 2">
    <name type="scientific">Penicillium freii</name>
    <dbReference type="NCBI Taxonomy" id="48697"/>
    <lineage>
        <taxon>Eukaryota</taxon>
        <taxon>Fungi</taxon>
        <taxon>Dikarya</taxon>
        <taxon>Ascomycota</taxon>
        <taxon>Pezizomycotina</taxon>
        <taxon>Eurotiomycetes</taxon>
        <taxon>Eurotiomycetidae</taxon>
        <taxon>Eurotiales</taxon>
        <taxon>Aspergillaceae</taxon>
        <taxon>Penicillium</taxon>
    </lineage>
</organism>
<dbReference type="EMBL" id="LLXE01000714">
    <property type="protein sequence ID" value="KUM55644.1"/>
    <property type="molecule type" value="Genomic_DNA"/>
</dbReference>
<gene>
    <name evidence="1" type="ORF">ACN42_g11604</name>
</gene>
<evidence type="ECO:0000313" key="1">
    <source>
        <dbReference type="EMBL" id="KUM55644.1"/>
    </source>
</evidence>
<reference evidence="1 2" key="1">
    <citation type="submission" date="2015-10" db="EMBL/GenBank/DDBJ databases">
        <title>Genome sequencing of Penicillium freii.</title>
        <authorList>
            <person name="Nguyen H.D."/>
            <person name="Visagie C.M."/>
            <person name="Seifert K.A."/>
        </authorList>
    </citation>
    <scope>NUCLEOTIDE SEQUENCE [LARGE SCALE GENOMIC DNA]</scope>
    <source>
        <strain evidence="1 2">DAOM 242723</strain>
    </source>
</reference>
<proteinExistence type="predicted"/>